<accession>A0A502G5W8</accession>
<dbReference type="RefSeq" id="WP_140475137.1">
    <property type="nucleotide sequence ID" value="NZ_RCZD01000016.1"/>
</dbReference>
<evidence type="ECO:0000313" key="2">
    <source>
        <dbReference type="EMBL" id="TPG56790.1"/>
    </source>
</evidence>
<sequence>MSEPMVIRFQAMALDTHIPTSDLLRMAKAIAAKLALPDVSEWIDCELNGYPSAQVPEYRMIRGQLRAFNPMRGLIEAPIANRELESKLSTVCLKNALSELEFLPEGDYSRFYLPTQLSHTLQASQPECLRFSLLRVVGNHALLNIAQQVRNRLLDWSLKLEQQGILGENLQFSQKDKERASMTTTNFNFHGTVNNAGVMGADNHDFIQYNTQQIAAGDFASLKQLLETLGISGADVQELKTALDSEPGPAEPGHYGPKVSAWIGKISGMAAQGLLNAGIDKTAPLIMEAIARYIGS</sequence>
<dbReference type="AlphaFoldDB" id="A0A502G5W8"/>
<evidence type="ECO:0000313" key="3">
    <source>
        <dbReference type="Proteomes" id="UP000317663"/>
    </source>
</evidence>
<comment type="caution">
    <text evidence="2">The sequence shown here is derived from an EMBL/GenBank/DDBJ whole genome shotgun (WGS) entry which is preliminary data.</text>
</comment>
<dbReference type="InterPro" id="IPR041304">
    <property type="entry name" value="AbiTii"/>
</dbReference>
<dbReference type="Pfam" id="PF18864">
    <property type="entry name" value="AbiTii"/>
    <property type="match status" value="1"/>
</dbReference>
<name>A0A502G5W8_9GAMM</name>
<feature type="domain" description="AbiTii" evidence="1">
    <location>
        <begin position="9"/>
        <end position="184"/>
    </location>
</feature>
<protein>
    <recommendedName>
        <fullName evidence="1">AbiTii domain-containing protein</fullName>
    </recommendedName>
</protein>
<organism evidence="2 3">
    <name type="scientific">Ewingella americana</name>
    <dbReference type="NCBI Taxonomy" id="41202"/>
    <lineage>
        <taxon>Bacteria</taxon>
        <taxon>Pseudomonadati</taxon>
        <taxon>Pseudomonadota</taxon>
        <taxon>Gammaproteobacteria</taxon>
        <taxon>Enterobacterales</taxon>
        <taxon>Yersiniaceae</taxon>
        <taxon>Ewingella</taxon>
    </lineage>
</organism>
<dbReference type="Proteomes" id="UP000317663">
    <property type="component" value="Unassembled WGS sequence"/>
</dbReference>
<dbReference type="OrthoDB" id="766804at2"/>
<gene>
    <name evidence="2" type="ORF">EAH77_22205</name>
</gene>
<keyword evidence="3" id="KW-1185">Reference proteome</keyword>
<proteinExistence type="predicted"/>
<evidence type="ECO:0000259" key="1">
    <source>
        <dbReference type="Pfam" id="PF18864"/>
    </source>
</evidence>
<reference evidence="2 3" key="1">
    <citation type="journal article" date="2019" name="Environ. Microbiol.">
        <title>Species interactions and distinct microbial communities in high Arctic permafrost affected cryosols are associated with the CH4 and CO2 gas fluxes.</title>
        <authorList>
            <person name="Altshuler I."/>
            <person name="Hamel J."/>
            <person name="Turney S."/>
            <person name="Magnuson E."/>
            <person name="Levesque R."/>
            <person name="Greer C."/>
            <person name="Whyte L.G."/>
        </authorList>
    </citation>
    <scope>NUCLEOTIDE SEQUENCE [LARGE SCALE GENOMIC DNA]</scope>
    <source>
        <strain evidence="2 3">E4</strain>
    </source>
</reference>
<dbReference type="EMBL" id="RCZD01000016">
    <property type="protein sequence ID" value="TPG56790.1"/>
    <property type="molecule type" value="Genomic_DNA"/>
</dbReference>